<dbReference type="Pfam" id="PF01922">
    <property type="entry name" value="SRP19"/>
    <property type="match status" value="1"/>
</dbReference>
<dbReference type="PANTHER" id="PTHR17453">
    <property type="entry name" value="SIGNAL RECOGNITION PARTICLE 19 KD PROTEIN"/>
    <property type="match status" value="1"/>
</dbReference>
<dbReference type="PANTHER" id="PTHR17453:SF0">
    <property type="entry name" value="SIGNAL RECOGNITION PARTICLE 19 KDA PROTEIN"/>
    <property type="match status" value="1"/>
</dbReference>
<dbReference type="EMBL" id="UFAJ01000064">
    <property type="protein sequence ID" value="SSD58912.1"/>
    <property type="molecule type" value="Genomic_DNA"/>
</dbReference>
<proteinExistence type="predicted"/>
<dbReference type="GO" id="GO:0008312">
    <property type="term" value="F:7S RNA binding"/>
    <property type="evidence" value="ECO:0007669"/>
    <property type="project" value="InterPro"/>
</dbReference>
<keyword evidence="3" id="KW-0733">Signal recognition particle</keyword>
<dbReference type="InterPro" id="IPR002778">
    <property type="entry name" value="Signal_recog_particle_SRP19"/>
</dbReference>
<evidence type="ECO:0000256" key="4">
    <source>
        <dbReference type="ARBA" id="ARBA00023274"/>
    </source>
</evidence>
<reference evidence="6" key="1">
    <citation type="submission" date="2018-06" db="EMBL/GenBank/DDBJ databases">
        <authorList>
            <person name="Guldener U."/>
        </authorList>
    </citation>
    <scope>NUCLEOTIDE SEQUENCE [LARGE SCALE GENOMIC DNA]</scope>
    <source>
        <strain evidence="6">UTAD17</strain>
    </source>
</reference>
<dbReference type="GO" id="GO:0005786">
    <property type="term" value="C:signal recognition particle, endoplasmic reticulum targeting"/>
    <property type="evidence" value="ECO:0007669"/>
    <property type="project" value="UniProtKB-KW"/>
</dbReference>
<keyword evidence="4" id="KW-0687">Ribonucleoprotein</keyword>
<protein>
    <recommendedName>
        <fullName evidence="7">Signal recognition particle SEC65 subunit</fullName>
    </recommendedName>
</protein>
<gene>
    <name evidence="5" type="ORF">SCODWIG_00673</name>
</gene>
<evidence type="ECO:0000256" key="2">
    <source>
        <dbReference type="ARBA" id="ARBA00022490"/>
    </source>
</evidence>
<keyword evidence="6" id="KW-1185">Reference proteome</keyword>
<dbReference type="AlphaFoldDB" id="A0A376B2R4"/>
<accession>A0A376B2R4</accession>
<dbReference type="VEuPathDB" id="FungiDB:SCODWIG_00673"/>
<dbReference type="InterPro" id="IPR036521">
    <property type="entry name" value="SRP19-like_sf"/>
</dbReference>
<evidence type="ECO:0000313" key="5">
    <source>
        <dbReference type="EMBL" id="SSD58912.1"/>
    </source>
</evidence>
<dbReference type="SUPFAM" id="SSF69695">
    <property type="entry name" value="SRP19"/>
    <property type="match status" value="1"/>
</dbReference>
<dbReference type="Gene3D" id="3.30.56.30">
    <property type="entry name" value="Signal recognition particle, SRP19-like subunit"/>
    <property type="match status" value="1"/>
</dbReference>
<keyword evidence="2" id="KW-0963">Cytoplasm</keyword>
<organism evidence="5 6">
    <name type="scientific">Saccharomycodes ludwigii</name>
    <dbReference type="NCBI Taxonomy" id="36035"/>
    <lineage>
        <taxon>Eukaryota</taxon>
        <taxon>Fungi</taxon>
        <taxon>Dikarya</taxon>
        <taxon>Ascomycota</taxon>
        <taxon>Saccharomycotina</taxon>
        <taxon>Saccharomycetes</taxon>
        <taxon>Saccharomycodales</taxon>
        <taxon>Saccharomycodaceae</taxon>
        <taxon>Saccharomycodes</taxon>
    </lineage>
</organism>
<evidence type="ECO:0000256" key="1">
    <source>
        <dbReference type="ARBA" id="ARBA00004496"/>
    </source>
</evidence>
<name>A0A376B2R4_9ASCO</name>
<evidence type="ECO:0008006" key="7">
    <source>
        <dbReference type="Google" id="ProtNLM"/>
    </source>
</evidence>
<evidence type="ECO:0000313" key="6">
    <source>
        <dbReference type="Proteomes" id="UP000262825"/>
    </source>
</evidence>
<comment type="subcellular location">
    <subcellularLocation>
        <location evidence="1">Cytoplasm</location>
    </subcellularLocation>
</comment>
<evidence type="ECO:0000256" key="3">
    <source>
        <dbReference type="ARBA" id="ARBA00023135"/>
    </source>
</evidence>
<dbReference type="Proteomes" id="UP000262825">
    <property type="component" value="Unassembled WGS sequence"/>
</dbReference>
<sequence length="232" mass="26033">MSLDNYEDIDNMEMSLEEFGSPSTMANPPSSVSNAKKANSAKVKQFSVIYPCYFDKNRSLKQGRRVPLELSIENPLAQSIAEVCLQLRYEILLNPKKQHPQDWGNSGCVLINNIAKKESKKQIFAKIGLKLSQMEPTSLETIKIHHKYAYGNSQGIPEIDAKKLPKTKWSTHDIVPIDSVLTLAGNPMTKDIYTAKDPSAGTVAENPKAIENGLSKNMQKKLKKNKYKLVRR</sequence>
<dbReference type="GO" id="GO:0006617">
    <property type="term" value="P:SRP-dependent cotranslational protein targeting to membrane, signal sequence recognition"/>
    <property type="evidence" value="ECO:0007669"/>
    <property type="project" value="TreeGrafter"/>
</dbReference>